<dbReference type="PROSITE" id="PS51352">
    <property type="entry name" value="THIOREDOXIN_2"/>
    <property type="match status" value="1"/>
</dbReference>
<sequence>MKTKLSLYSIIICCLLVLDGHSQGGWLNDFELAQTVAKAGNKLILVDFWATWCGPCKKMDAEVWSTAEAQKIKQNFVPLKIDIDNERALASKYNIRSIPNLILMDYKGEVIHSYVGYSSKTDLMNFIENIPADASALNSKIDLDEKQELSYTQTINIALAYQDLSKAVKYTSLKFSFLQESDKFLKKATKKTANEVELNEIKLWSSLNSVIRGKSKKVISSLTEEKSKYESTPNEPLLNFVLLCAYKDIGDKVAYDATLASLKSKPEGERFAKLVD</sequence>
<evidence type="ECO:0000259" key="5">
    <source>
        <dbReference type="PROSITE" id="PS51352"/>
    </source>
</evidence>
<keyword evidence="7" id="KW-1185">Reference proteome</keyword>
<dbReference type="OrthoDB" id="645813at2"/>
<dbReference type="PANTHER" id="PTHR45663">
    <property type="entry name" value="GEO12009P1"/>
    <property type="match status" value="1"/>
</dbReference>
<gene>
    <name evidence="6" type="ORF">SanaruYs_24570</name>
</gene>
<keyword evidence="4" id="KW-0676">Redox-active center</keyword>
<keyword evidence="2" id="KW-0249">Electron transport</keyword>
<dbReference type="Gene3D" id="3.40.30.10">
    <property type="entry name" value="Glutaredoxin"/>
    <property type="match status" value="1"/>
</dbReference>
<evidence type="ECO:0000256" key="1">
    <source>
        <dbReference type="ARBA" id="ARBA00022448"/>
    </source>
</evidence>
<evidence type="ECO:0000313" key="7">
    <source>
        <dbReference type="Proteomes" id="UP000288227"/>
    </source>
</evidence>
<keyword evidence="3" id="KW-1015">Disulfide bond</keyword>
<dbReference type="SUPFAM" id="SSF52833">
    <property type="entry name" value="Thioredoxin-like"/>
    <property type="match status" value="1"/>
</dbReference>
<dbReference type="PROSITE" id="PS00194">
    <property type="entry name" value="THIOREDOXIN_1"/>
    <property type="match status" value="1"/>
</dbReference>
<feature type="domain" description="Thioredoxin" evidence="5">
    <location>
        <begin position="21"/>
        <end position="132"/>
    </location>
</feature>
<dbReference type="GO" id="GO:0015035">
    <property type="term" value="F:protein-disulfide reductase activity"/>
    <property type="evidence" value="ECO:0007669"/>
    <property type="project" value="TreeGrafter"/>
</dbReference>
<dbReference type="GO" id="GO:0005829">
    <property type="term" value="C:cytosol"/>
    <property type="evidence" value="ECO:0007669"/>
    <property type="project" value="TreeGrafter"/>
</dbReference>
<accession>A0A401UBF9</accession>
<dbReference type="Proteomes" id="UP000288227">
    <property type="component" value="Unassembled WGS sequence"/>
</dbReference>
<comment type="caution">
    <text evidence="6">The sequence shown here is derived from an EMBL/GenBank/DDBJ whole genome shotgun (WGS) entry which is preliminary data.</text>
</comment>
<proteinExistence type="predicted"/>
<dbReference type="CDD" id="cd02947">
    <property type="entry name" value="TRX_family"/>
    <property type="match status" value="1"/>
</dbReference>
<dbReference type="EMBL" id="BHXQ01000004">
    <property type="protein sequence ID" value="GCC52221.1"/>
    <property type="molecule type" value="Genomic_DNA"/>
</dbReference>
<evidence type="ECO:0000313" key="6">
    <source>
        <dbReference type="EMBL" id="GCC52221.1"/>
    </source>
</evidence>
<dbReference type="PANTHER" id="PTHR45663:SF11">
    <property type="entry name" value="GEO12009P1"/>
    <property type="match status" value="1"/>
</dbReference>
<dbReference type="GO" id="GO:0045454">
    <property type="term" value="P:cell redox homeostasis"/>
    <property type="evidence" value="ECO:0007669"/>
    <property type="project" value="TreeGrafter"/>
</dbReference>
<evidence type="ECO:0000256" key="4">
    <source>
        <dbReference type="ARBA" id="ARBA00023284"/>
    </source>
</evidence>
<keyword evidence="1" id="KW-0813">Transport</keyword>
<dbReference type="InterPro" id="IPR036249">
    <property type="entry name" value="Thioredoxin-like_sf"/>
</dbReference>
<evidence type="ECO:0000256" key="3">
    <source>
        <dbReference type="ARBA" id="ARBA00023157"/>
    </source>
</evidence>
<dbReference type="AlphaFoldDB" id="A0A401UBF9"/>
<evidence type="ECO:0000256" key="2">
    <source>
        <dbReference type="ARBA" id="ARBA00022982"/>
    </source>
</evidence>
<organism evidence="6 7">
    <name type="scientific">Chryseotalea sanaruensis</name>
    <dbReference type="NCBI Taxonomy" id="2482724"/>
    <lineage>
        <taxon>Bacteria</taxon>
        <taxon>Pseudomonadati</taxon>
        <taxon>Bacteroidota</taxon>
        <taxon>Cytophagia</taxon>
        <taxon>Cytophagales</taxon>
        <taxon>Chryseotaleaceae</taxon>
        <taxon>Chryseotalea</taxon>
    </lineage>
</organism>
<name>A0A401UBF9_9BACT</name>
<dbReference type="InterPro" id="IPR017937">
    <property type="entry name" value="Thioredoxin_CS"/>
</dbReference>
<dbReference type="RefSeq" id="WP_127122865.1">
    <property type="nucleotide sequence ID" value="NZ_BHXQ01000004.1"/>
</dbReference>
<reference evidence="6 7" key="1">
    <citation type="submission" date="2018-11" db="EMBL/GenBank/DDBJ databases">
        <title>Chryseotalea sanarue gen. nov., sp., nov., a member of the family Cytophagaceae, isolated from a brackish lake in Hamamatsu Japan.</title>
        <authorList>
            <person name="Maejima Y."/>
            <person name="Iino T."/>
            <person name="Muraguchi Y."/>
            <person name="Fukuda K."/>
            <person name="Ohkuma M."/>
            <person name="Moriuchi R."/>
            <person name="Dohra H."/>
            <person name="Kimbara K."/>
            <person name="Shintani M."/>
        </authorList>
    </citation>
    <scope>NUCLEOTIDE SEQUENCE [LARGE SCALE GENOMIC DNA]</scope>
    <source>
        <strain evidence="6 7">Ys</strain>
    </source>
</reference>
<dbReference type="InterPro" id="IPR013766">
    <property type="entry name" value="Thioredoxin_domain"/>
</dbReference>
<dbReference type="Pfam" id="PF00085">
    <property type="entry name" value="Thioredoxin"/>
    <property type="match status" value="1"/>
</dbReference>
<protein>
    <submittedName>
        <fullName evidence="6">Thiol reductase thioredoxin</fullName>
    </submittedName>
</protein>